<dbReference type="AlphaFoldDB" id="A0AA36B056"/>
<name>A0AA36B056_OCTVU</name>
<organism evidence="1 2">
    <name type="scientific">Octopus vulgaris</name>
    <name type="common">Common octopus</name>
    <dbReference type="NCBI Taxonomy" id="6645"/>
    <lineage>
        <taxon>Eukaryota</taxon>
        <taxon>Metazoa</taxon>
        <taxon>Spiralia</taxon>
        <taxon>Lophotrochozoa</taxon>
        <taxon>Mollusca</taxon>
        <taxon>Cephalopoda</taxon>
        <taxon>Coleoidea</taxon>
        <taxon>Octopodiformes</taxon>
        <taxon>Octopoda</taxon>
        <taxon>Incirrata</taxon>
        <taxon>Octopodidae</taxon>
        <taxon>Octopus</taxon>
    </lineage>
</organism>
<dbReference type="EMBL" id="OX597819">
    <property type="protein sequence ID" value="CAI9724142.1"/>
    <property type="molecule type" value="Genomic_DNA"/>
</dbReference>
<evidence type="ECO:0000313" key="2">
    <source>
        <dbReference type="Proteomes" id="UP001162480"/>
    </source>
</evidence>
<proteinExistence type="predicted"/>
<keyword evidence="2" id="KW-1185">Reference proteome</keyword>
<sequence>MHHICHNKIANNSENMGKSENLKSNVNPTDEECIKGNNSLFALIFSVSYLTADDKQVEILLRKVYKLNKGIGVQYAHATKYTNKYSMRVLDLAGEALADLEKTEASIFKLYDHAIRNMKMEVSKRVKHISLKSYTILQDNKILVKIYIEKRYIYDCGTSVTNVICIVGDHEKDDNSLASVVVVVGGDGGGVVVVVAAAVRGGDVGGDIWSVVLINNSVECRILKTYSQRDYDVVVVSAIELFFTV</sequence>
<accession>A0AA36B056</accession>
<reference evidence="1" key="1">
    <citation type="submission" date="2023-08" db="EMBL/GenBank/DDBJ databases">
        <authorList>
            <person name="Alioto T."/>
            <person name="Alioto T."/>
            <person name="Gomez Garrido J."/>
        </authorList>
    </citation>
    <scope>NUCLEOTIDE SEQUENCE</scope>
</reference>
<dbReference type="Proteomes" id="UP001162480">
    <property type="component" value="Chromosome 6"/>
</dbReference>
<protein>
    <submittedName>
        <fullName evidence="1">Uncharacterized protein</fullName>
    </submittedName>
</protein>
<gene>
    <name evidence="1" type="ORF">OCTVUL_1B026452</name>
</gene>
<evidence type="ECO:0000313" key="1">
    <source>
        <dbReference type="EMBL" id="CAI9724142.1"/>
    </source>
</evidence>